<sequence length="256" mass="29279">MCLRLFIYLADVAKGSGERLLSFAWLAYDVLAVVKQHNIISDENYDPPTSPVLDILGSRLDSFYLENLEKIETLMGELSETKTQLYRYLRYYPGLERIFYVVVSWARRNQLLNECIRAEHMCMMLTLFATGRILGSTSIMPPVLDTLSAATVEEDDIVKPTTEQYINMLVLFYEYMASRYFKKLTQLSFAELGCSSVFLRGQWVPIHEAAVDTYYNLVLNLDLEGLLGQDVLSTNGSCRECEPFTIELPGLFCFES</sequence>
<dbReference type="EMBL" id="UYRV01003149">
    <property type="protein sequence ID" value="VDK49843.1"/>
    <property type="molecule type" value="Genomic_DNA"/>
</dbReference>
<dbReference type="InterPro" id="IPR056654">
    <property type="entry name" value="DUF7752"/>
</dbReference>
<evidence type="ECO:0000259" key="1">
    <source>
        <dbReference type="Pfam" id="PF24934"/>
    </source>
</evidence>
<feature type="domain" description="DUF7752" evidence="1">
    <location>
        <begin position="88"/>
        <end position="189"/>
    </location>
</feature>
<protein>
    <recommendedName>
        <fullName evidence="1">DUF7752 domain-containing protein</fullName>
    </recommendedName>
</protein>
<name>A0A3P6R3A8_CYLGO</name>
<gene>
    <name evidence="2" type="ORF">CGOC_LOCUS1617</name>
</gene>
<dbReference type="Proteomes" id="UP000271889">
    <property type="component" value="Unassembled WGS sequence"/>
</dbReference>
<dbReference type="AlphaFoldDB" id="A0A3P6R3A8"/>
<reference evidence="2 3" key="1">
    <citation type="submission" date="2018-11" db="EMBL/GenBank/DDBJ databases">
        <authorList>
            <consortium name="Pathogen Informatics"/>
        </authorList>
    </citation>
    <scope>NUCLEOTIDE SEQUENCE [LARGE SCALE GENOMIC DNA]</scope>
</reference>
<dbReference type="OrthoDB" id="5860582at2759"/>
<keyword evidence="3" id="KW-1185">Reference proteome</keyword>
<proteinExistence type="predicted"/>
<evidence type="ECO:0000313" key="3">
    <source>
        <dbReference type="Proteomes" id="UP000271889"/>
    </source>
</evidence>
<evidence type="ECO:0000313" key="2">
    <source>
        <dbReference type="EMBL" id="VDK49843.1"/>
    </source>
</evidence>
<organism evidence="2 3">
    <name type="scientific">Cylicostephanus goldi</name>
    <name type="common">Nematode worm</name>
    <dbReference type="NCBI Taxonomy" id="71465"/>
    <lineage>
        <taxon>Eukaryota</taxon>
        <taxon>Metazoa</taxon>
        <taxon>Ecdysozoa</taxon>
        <taxon>Nematoda</taxon>
        <taxon>Chromadorea</taxon>
        <taxon>Rhabditida</taxon>
        <taxon>Rhabditina</taxon>
        <taxon>Rhabditomorpha</taxon>
        <taxon>Strongyloidea</taxon>
        <taxon>Strongylidae</taxon>
        <taxon>Cylicostephanus</taxon>
    </lineage>
</organism>
<dbReference type="Pfam" id="PF24934">
    <property type="entry name" value="DUF7752"/>
    <property type="match status" value="1"/>
</dbReference>
<accession>A0A3P6R3A8</accession>